<dbReference type="Proteomes" id="UP001589575">
    <property type="component" value="Unassembled WGS sequence"/>
</dbReference>
<sequence length="78" mass="7942">MHGRCGGRGEHHPVAQAVEVGEVLHLVQPGQRRGGDRLQTHGARGRSDHLGVLGEVLGDHGGGALGICCGPPLGQGRG</sequence>
<reference evidence="1 2" key="1">
    <citation type="submission" date="2024-09" db="EMBL/GenBank/DDBJ databases">
        <authorList>
            <person name="Sun Q."/>
            <person name="Mori K."/>
        </authorList>
    </citation>
    <scope>NUCLEOTIDE SEQUENCE [LARGE SCALE GENOMIC DNA]</scope>
    <source>
        <strain evidence="1 2">CCM 7609</strain>
    </source>
</reference>
<accession>A0ABV5FYH0</accession>
<proteinExistence type="predicted"/>
<evidence type="ECO:0000313" key="1">
    <source>
        <dbReference type="EMBL" id="MFB9071278.1"/>
    </source>
</evidence>
<protein>
    <submittedName>
        <fullName evidence="1">Uncharacterized protein</fullName>
    </submittedName>
</protein>
<comment type="caution">
    <text evidence="1">The sequence shown here is derived from an EMBL/GenBank/DDBJ whole genome shotgun (WGS) entry which is preliminary data.</text>
</comment>
<dbReference type="EMBL" id="JBHMFI010000001">
    <property type="protein sequence ID" value="MFB9071278.1"/>
    <property type="molecule type" value="Genomic_DNA"/>
</dbReference>
<gene>
    <name evidence="1" type="ORF">ACFFX0_08750</name>
</gene>
<keyword evidence="2" id="KW-1185">Reference proteome</keyword>
<evidence type="ECO:0000313" key="2">
    <source>
        <dbReference type="Proteomes" id="UP001589575"/>
    </source>
</evidence>
<name>A0ABV5FYH0_9MICC</name>
<organism evidence="1 2">
    <name type="scientific">Citricoccus parietis</name>
    <dbReference type="NCBI Taxonomy" id="592307"/>
    <lineage>
        <taxon>Bacteria</taxon>
        <taxon>Bacillati</taxon>
        <taxon>Actinomycetota</taxon>
        <taxon>Actinomycetes</taxon>
        <taxon>Micrococcales</taxon>
        <taxon>Micrococcaceae</taxon>
        <taxon>Citricoccus</taxon>
    </lineage>
</organism>